<keyword evidence="1" id="KW-1133">Transmembrane helix</keyword>
<proteinExistence type="predicted"/>
<keyword evidence="2" id="KW-1185">Reference proteome</keyword>
<dbReference type="Proteomes" id="UP000887574">
    <property type="component" value="Unplaced"/>
</dbReference>
<accession>A0A915E6X3</accession>
<keyword evidence="1" id="KW-0472">Membrane</keyword>
<feature type="transmembrane region" description="Helical" evidence="1">
    <location>
        <begin position="45"/>
        <end position="66"/>
    </location>
</feature>
<sequence>MNPYWNQPVHACLDEPVKNGPDNKVEYFIEAKKPMFATEVTLNSMPMSVTVGVAAGTLAAIMILPLNASN</sequence>
<keyword evidence="1" id="KW-0812">Transmembrane</keyword>
<protein>
    <submittedName>
        <fullName evidence="3">Uncharacterized protein</fullName>
    </submittedName>
</protein>
<reference evidence="3" key="1">
    <citation type="submission" date="2022-11" db="UniProtKB">
        <authorList>
            <consortium name="WormBaseParasite"/>
        </authorList>
    </citation>
    <scope>IDENTIFICATION</scope>
</reference>
<evidence type="ECO:0000256" key="1">
    <source>
        <dbReference type="SAM" id="Phobius"/>
    </source>
</evidence>
<evidence type="ECO:0000313" key="3">
    <source>
        <dbReference type="WBParaSite" id="jg26406"/>
    </source>
</evidence>
<name>A0A915E6X3_9BILA</name>
<organism evidence="2 3">
    <name type="scientific">Ditylenchus dipsaci</name>
    <dbReference type="NCBI Taxonomy" id="166011"/>
    <lineage>
        <taxon>Eukaryota</taxon>
        <taxon>Metazoa</taxon>
        <taxon>Ecdysozoa</taxon>
        <taxon>Nematoda</taxon>
        <taxon>Chromadorea</taxon>
        <taxon>Rhabditida</taxon>
        <taxon>Tylenchina</taxon>
        <taxon>Tylenchomorpha</taxon>
        <taxon>Sphaerularioidea</taxon>
        <taxon>Anguinidae</taxon>
        <taxon>Anguininae</taxon>
        <taxon>Ditylenchus</taxon>
    </lineage>
</organism>
<dbReference type="AlphaFoldDB" id="A0A915E6X3"/>
<dbReference type="WBParaSite" id="jg26406">
    <property type="protein sequence ID" value="jg26406"/>
    <property type="gene ID" value="jg26406"/>
</dbReference>
<evidence type="ECO:0000313" key="2">
    <source>
        <dbReference type="Proteomes" id="UP000887574"/>
    </source>
</evidence>